<organism evidence="1 2">
    <name type="scientific">Glarea lozoyensis (strain ATCC 74030 / MF5533)</name>
    <dbReference type="NCBI Taxonomy" id="1104152"/>
    <lineage>
        <taxon>Eukaryota</taxon>
        <taxon>Fungi</taxon>
        <taxon>Dikarya</taxon>
        <taxon>Ascomycota</taxon>
        <taxon>Pezizomycotina</taxon>
        <taxon>Leotiomycetes</taxon>
        <taxon>Helotiales</taxon>
        <taxon>Helotiaceae</taxon>
        <taxon>Glarea</taxon>
    </lineage>
</organism>
<sequence>MEFQETLSFRLLTYARNILIDGELVYLDIVTDELQKTWATLPGVQKLGNPPFPFTFSQEELDAHKKDYEDMAEGMKGLSEIQQCMRSLIYLE</sequence>
<proteinExistence type="predicted"/>
<reference evidence="1 2" key="1">
    <citation type="journal article" date="2012" name="Eukaryot. Cell">
        <title>Genome sequence of the fungus Glarea lozoyensis: the first genome sequence of a species from the Helotiaceae family.</title>
        <authorList>
            <person name="Youssar L."/>
            <person name="Gruening B.A."/>
            <person name="Erxleben A."/>
            <person name="Guenther S."/>
            <person name="Huettel W."/>
        </authorList>
    </citation>
    <scope>NUCLEOTIDE SEQUENCE [LARGE SCALE GENOMIC DNA]</scope>
    <source>
        <strain evidence="2">ATCC 74030 / MF5533</strain>
    </source>
</reference>
<name>H0EGI9_GLAL7</name>
<protein>
    <submittedName>
        <fullName evidence="1">Uncharacterized protein</fullName>
    </submittedName>
</protein>
<dbReference type="OrthoDB" id="2906425at2759"/>
<comment type="caution">
    <text evidence="1">The sequence shown here is derived from an EMBL/GenBank/DDBJ whole genome shotgun (WGS) entry which is preliminary data.</text>
</comment>
<gene>
    <name evidence="1" type="ORF">M7I_1605</name>
</gene>
<dbReference type="EMBL" id="AGUE01000024">
    <property type="protein sequence ID" value="EHL02351.1"/>
    <property type="molecule type" value="Genomic_DNA"/>
</dbReference>
<accession>H0EGI9</accession>
<evidence type="ECO:0000313" key="1">
    <source>
        <dbReference type="EMBL" id="EHL02351.1"/>
    </source>
</evidence>
<keyword evidence="2" id="KW-1185">Reference proteome</keyword>
<evidence type="ECO:0000313" key="2">
    <source>
        <dbReference type="Proteomes" id="UP000005446"/>
    </source>
</evidence>
<dbReference type="Proteomes" id="UP000005446">
    <property type="component" value="Unassembled WGS sequence"/>
</dbReference>
<dbReference type="AlphaFoldDB" id="H0EGI9"/>
<dbReference type="HOGENOM" id="CLU_2413456_0_0_1"/>
<dbReference type="InParanoid" id="H0EGI9"/>